<gene>
    <name evidence="2" type="ORF">OHA91_21820</name>
</gene>
<protein>
    <recommendedName>
        <fullName evidence="4">SseB protein N-terminal domain-containing protein</fullName>
    </recommendedName>
</protein>
<evidence type="ECO:0008006" key="4">
    <source>
        <dbReference type="Google" id="ProtNLM"/>
    </source>
</evidence>
<evidence type="ECO:0000313" key="2">
    <source>
        <dbReference type="EMBL" id="WUN80929.1"/>
    </source>
</evidence>
<name>A0ABZ1QE61_9ACTN</name>
<feature type="region of interest" description="Disordered" evidence="1">
    <location>
        <begin position="14"/>
        <end position="39"/>
    </location>
</feature>
<evidence type="ECO:0000313" key="3">
    <source>
        <dbReference type="Proteomes" id="UP001432312"/>
    </source>
</evidence>
<dbReference type="EMBL" id="CP108036">
    <property type="protein sequence ID" value="WUN80929.1"/>
    <property type="molecule type" value="Genomic_DNA"/>
</dbReference>
<keyword evidence="3" id="KW-1185">Reference proteome</keyword>
<dbReference type="RefSeq" id="WP_328739798.1">
    <property type="nucleotide sequence ID" value="NZ_CP108036.1"/>
</dbReference>
<evidence type="ECO:0000256" key="1">
    <source>
        <dbReference type="SAM" id="MobiDB-lite"/>
    </source>
</evidence>
<sequence length="156" mass="16908">MGFDEEWGRLRADAVQRRGLPVPSDETAGEPATEADASTEAREAVVERLTEFRSRLVLVPLDDREGLWTAELGGLDWICAFSDEAALARFGVARGEGHREWTYRRVVGARLLDDVVPALDFPCGVAWNAAGPDGMLFPPMRGIVPDAAALDGEAEA</sequence>
<dbReference type="GeneID" id="95498730"/>
<dbReference type="Proteomes" id="UP001432312">
    <property type="component" value="Chromosome"/>
</dbReference>
<organism evidence="2 3">
    <name type="scientific">Streptomyces erythrochromogenes</name>
    <dbReference type="NCBI Taxonomy" id="285574"/>
    <lineage>
        <taxon>Bacteria</taxon>
        <taxon>Bacillati</taxon>
        <taxon>Actinomycetota</taxon>
        <taxon>Actinomycetes</taxon>
        <taxon>Kitasatosporales</taxon>
        <taxon>Streptomycetaceae</taxon>
        <taxon>Streptomyces</taxon>
    </lineage>
</organism>
<reference evidence="2" key="1">
    <citation type="submission" date="2022-10" db="EMBL/GenBank/DDBJ databases">
        <title>The complete genomes of actinobacterial strains from the NBC collection.</title>
        <authorList>
            <person name="Joergensen T.S."/>
            <person name="Alvarez Arevalo M."/>
            <person name="Sterndorff E.B."/>
            <person name="Faurdal D."/>
            <person name="Vuksanovic O."/>
            <person name="Mourched A.-S."/>
            <person name="Charusanti P."/>
            <person name="Shaw S."/>
            <person name="Blin K."/>
            <person name="Weber T."/>
        </authorList>
    </citation>
    <scope>NUCLEOTIDE SEQUENCE</scope>
    <source>
        <strain evidence="2">NBC_00303</strain>
    </source>
</reference>
<proteinExistence type="predicted"/>
<accession>A0ABZ1QE61</accession>